<dbReference type="InterPro" id="IPR000682">
    <property type="entry name" value="PCMT"/>
</dbReference>
<dbReference type="Proteomes" id="UP000887575">
    <property type="component" value="Unassembled WGS sequence"/>
</dbReference>
<dbReference type="WBParaSite" id="MBELARI_LOCUS7850">
    <property type="protein sequence ID" value="MBELARI_LOCUS7850"/>
    <property type="gene ID" value="MBELARI_LOCUS7850"/>
</dbReference>
<dbReference type="Pfam" id="PF01135">
    <property type="entry name" value="PCMT"/>
    <property type="match status" value="1"/>
</dbReference>
<evidence type="ECO:0000313" key="8">
    <source>
        <dbReference type="Proteomes" id="UP000887575"/>
    </source>
</evidence>
<dbReference type="GO" id="GO:0005737">
    <property type="term" value="C:cytoplasm"/>
    <property type="evidence" value="ECO:0007669"/>
    <property type="project" value="UniProtKB-SubCell"/>
</dbReference>
<accession>A0AAF3FQC1</accession>
<dbReference type="GO" id="GO:0004719">
    <property type="term" value="F:protein-L-isoaspartate (D-aspartate) O-methyltransferase activity"/>
    <property type="evidence" value="ECO:0007669"/>
    <property type="project" value="UniProtKB-EC"/>
</dbReference>
<keyword evidence="6" id="KW-0808">Transferase</keyword>
<sequence length="224" mass="24437">MWHRGGGTTNAELVNYLKLSGVLKSKRPIKTMLAIDRDDFSTRDPYEDAPQQIGCNATISAPHMHAHALEGLKEFLVPGAKVLDVGSGSGYLTACFGLMVEPDGKAVGIEHIDQLVKDSRRNIAKNHKDLLDNGVVELIVGDGRLGHPVDGGYNAIHLIDQMARGGRMLIPVGREHGAQVFLQVDKTMDGKITQKIVEHVMYVPLTSPENQIGTSRHGRSLVNY</sequence>
<comment type="similarity">
    <text evidence="2">Belongs to the methyltransferase superfamily. L-isoaspartyl/D-aspartyl protein methyltransferase family.</text>
</comment>
<dbReference type="PANTHER" id="PTHR11579">
    <property type="entry name" value="PROTEIN-L-ISOASPARTATE O-METHYLTRANSFERASE"/>
    <property type="match status" value="1"/>
</dbReference>
<dbReference type="PANTHER" id="PTHR11579:SF0">
    <property type="entry name" value="PROTEIN-L-ISOASPARTATE(D-ASPARTATE) O-METHYLTRANSFERASE"/>
    <property type="match status" value="1"/>
</dbReference>
<proteinExistence type="inferred from homology"/>
<keyword evidence="8" id="KW-1185">Reference proteome</keyword>
<comment type="subcellular location">
    <subcellularLocation>
        <location evidence="1">Cytoplasm</location>
    </subcellularLocation>
</comment>
<dbReference type="AlphaFoldDB" id="A0AAF3FQC1"/>
<dbReference type="Gene3D" id="3.40.50.150">
    <property type="entry name" value="Vaccinia Virus protein VP39"/>
    <property type="match status" value="1"/>
</dbReference>
<dbReference type="EC" id="2.1.1.77" evidence="3"/>
<name>A0AAF3FQC1_9BILA</name>
<evidence type="ECO:0000256" key="5">
    <source>
        <dbReference type="ARBA" id="ARBA00022603"/>
    </source>
</evidence>
<evidence type="ECO:0000256" key="1">
    <source>
        <dbReference type="ARBA" id="ARBA00004496"/>
    </source>
</evidence>
<evidence type="ECO:0000256" key="6">
    <source>
        <dbReference type="ARBA" id="ARBA00022679"/>
    </source>
</evidence>
<protein>
    <recommendedName>
        <fullName evidence="3">protein-L-isoaspartate(D-aspartate) O-methyltransferase</fullName>
        <ecNumber evidence="3">2.1.1.77</ecNumber>
    </recommendedName>
</protein>
<dbReference type="InterPro" id="IPR029063">
    <property type="entry name" value="SAM-dependent_MTases_sf"/>
</dbReference>
<keyword evidence="5" id="KW-0489">Methyltransferase</keyword>
<dbReference type="GO" id="GO:0032259">
    <property type="term" value="P:methylation"/>
    <property type="evidence" value="ECO:0007669"/>
    <property type="project" value="UniProtKB-KW"/>
</dbReference>
<keyword evidence="7" id="KW-0949">S-adenosyl-L-methionine</keyword>
<evidence type="ECO:0000256" key="2">
    <source>
        <dbReference type="ARBA" id="ARBA00005369"/>
    </source>
</evidence>
<dbReference type="CDD" id="cd02440">
    <property type="entry name" value="AdoMet_MTases"/>
    <property type="match status" value="1"/>
</dbReference>
<evidence type="ECO:0000313" key="9">
    <source>
        <dbReference type="WBParaSite" id="MBELARI_LOCUS7850"/>
    </source>
</evidence>
<organism evidence="8 9">
    <name type="scientific">Mesorhabditis belari</name>
    <dbReference type="NCBI Taxonomy" id="2138241"/>
    <lineage>
        <taxon>Eukaryota</taxon>
        <taxon>Metazoa</taxon>
        <taxon>Ecdysozoa</taxon>
        <taxon>Nematoda</taxon>
        <taxon>Chromadorea</taxon>
        <taxon>Rhabditida</taxon>
        <taxon>Rhabditina</taxon>
        <taxon>Rhabditomorpha</taxon>
        <taxon>Rhabditoidea</taxon>
        <taxon>Rhabditidae</taxon>
        <taxon>Mesorhabditinae</taxon>
        <taxon>Mesorhabditis</taxon>
    </lineage>
</organism>
<keyword evidence="4" id="KW-0963">Cytoplasm</keyword>
<evidence type="ECO:0000256" key="7">
    <source>
        <dbReference type="ARBA" id="ARBA00022691"/>
    </source>
</evidence>
<evidence type="ECO:0000256" key="3">
    <source>
        <dbReference type="ARBA" id="ARBA00011890"/>
    </source>
</evidence>
<dbReference type="SUPFAM" id="SSF53335">
    <property type="entry name" value="S-adenosyl-L-methionine-dependent methyltransferases"/>
    <property type="match status" value="1"/>
</dbReference>
<evidence type="ECO:0000256" key="4">
    <source>
        <dbReference type="ARBA" id="ARBA00022490"/>
    </source>
</evidence>
<reference evidence="9" key="1">
    <citation type="submission" date="2024-02" db="UniProtKB">
        <authorList>
            <consortium name="WormBaseParasite"/>
        </authorList>
    </citation>
    <scope>IDENTIFICATION</scope>
</reference>
<dbReference type="NCBIfam" id="TIGR00080">
    <property type="entry name" value="pimt"/>
    <property type="match status" value="1"/>
</dbReference>